<evidence type="ECO:0000313" key="2">
    <source>
        <dbReference type="EMBL" id="TDC32187.1"/>
    </source>
</evidence>
<evidence type="ECO:0000256" key="1">
    <source>
        <dbReference type="SAM" id="Phobius"/>
    </source>
</evidence>
<name>A0A4R4QA64_9ACTN</name>
<dbReference type="Proteomes" id="UP000295075">
    <property type="component" value="Unassembled WGS sequence"/>
</dbReference>
<proteinExistence type="predicted"/>
<feature type="transmembrane region" description="Helical" evidence="1">
    <location>
        <begin position="50"/>
        <end position="71"/>
    </location>
</feature>
<keyword evidence="1" id="KW-0472">Membrane</keyword>
<accession>A0A4R4QA64</accession>
<keyword evidence="1" id="KW-1133">Transmembrane helix</keyword>
<evidence type="ECO:0000313" key="3">
    <source>
        <dbReference type="Proteomes" id="UP000295075"/>
    </source>
</evidence>
<dbReference type="EMBL" id="SMKA01000025">
    <property type="protein sequence ID" value="TDC32187.1"/>
    <property type="molecule type" value="Genomic_DNA"/>
</dbReference>
<evidence type="ECO:0008006" key="4">
    <source>
        <dbReference type="Google" id="ProtNLM"/>
    </source>
</evidence>
<dbReference type="NCBIfam" id="NF038083">
    <property type="entry name" value="CU044_5270_fam"/>
    <property type="match status" value="1"/>
</dbReference>
<dbReference type="OrthoDB" id="3822522at2"/>
<gene>
    <name evidence="2" type="ORF">E1261_09110</name>
</gene>
<dbReference type="RefSeq" id="WP_132404756.1">
    <property type="nucleotide sequence ID" value="NZ_SMKA01000025.1"/>
</dbReference>
<protein>
    <recommendedName>
        <fullName evidence="4">CU044_5270 family protein</fullName>
    </recommendedName>
</protein>
<organism evidence="2 3">
    <name type="scientific">Kribbella albertanoniae</name>
    <dbReference type="NCBI Taxonomy" id="1266829"/>
    <lineage>
        <taxon>Bacteria</taxon>
        <taxon>Bacillati</taxon>
        <taxon>Actinomycetota</taxon>
        <taxon>Actinomycetes</taxon>
        <taxon>Propionibacteriales</taxon>
        <taxon>Kribbellaceae</taxon>
        <taxon>Kribbella</taxon>
    </lineage>
</organism>
<sequence>MNEFDMVRTAFPPEPDGLRRDVAATTRNELQAMGRKATNRRRQPIGRVKVGLALTACGALVALGLLGLPLLSSGEGAAQHPGVIGVVPDGHTATADQVLVSAAVRQEQQATPSGKYFRTRWLETIRATRVGRPASNLERRRITETWVPAQAGAAAWLGLVDLGLRPARPSLDKLPPDNGGDPAFPEGRSTSWTVAEINALPTDVVQLRTRLLAGLEQPAEADRYVFQAAARLLFETPASPQLRGAALRVLAAIPGIQMRTGVSDPIGRKGTEFALSTAGPANQPGRASIIIDTSAGTLLSSTYDAKVKASSSVLLEAGWTDRLPQKPSTAVR</sequence>
<dbReference type="AlphaFoldDB" id="A0A4R4QA64"/>
<dbReference type="InterPro" id="IPR047789">
    <property type="entry name" value="CU044_5270-like"/>
</dbReference>
<comment type="caution">
    <text evidence="2">The sequence shown here is derived from an EMBL/GenBank/DDBJ whole genome shotgun (WGS) entry which is preliminary data.</text>
</comment>
<reference evidence="2 3" key="1">
    <citation type="submission" date="2019-03" db="EMBL/GenBank/DDBJ databases">
        <title>Draft genome sequences of novel Actinobacteria.</title>
        <authorList>
            <person name="Sahin N."/>
            <person name="Ay H."/>
            <person name="Saygin H."/>
        </authorList>
    </citation>
    <scope>NUCLEOTIDE SEQUENCE [LARGE SCALE GENOMIC DNA]</scope>
    <source>
        <strain evidence="2 3">JCM 30547</strain>
    </source>
</reference>
<keyword evidence="1" id="KW-0812">Transmembrane</keyword>
<keyword evidence="3" id="KW-1185">Reference proteome</keyword>